<reference evidence="9" key="1">
    <citation type="submission" date="2025-08" db="UniProtKB">
        <authorList>
            <consortium name="Ensembl"/>
        </authorList>
    </citation>
    <scope>IDENTIFICATION</scope>
</reference>
<keyword evidence="4" id="KW-0712">Selenocysteine</keyword>
<keyword evidence="3 7" id="KW-0732">Signal</keyword>
<reference evidence="9" key="2">
    <citation type="submission" date="2025-09" db="UniProtKB">
        <authorList>
            <consortium name="Ensembl"/>
        </authorList>
    </citation>
    <scope>IDENTIFICATION</scope>
</reference>
<keyword evidence="10" id="KW-1185">Reference proteome</keyword>
<feature type="signal peptide" evidence="7">
    <location>
        <begin position="1"/>
        <end position="19"/>
    </location>
</feature>
<proteinExistence type="predicted"/>
<dbReference type="Ensembl" id="ENSSPUT00000024203.1">
    <property type="protein sequence ID" value="ENSSPUP00000022697.1"/>
    <property type="gene ID" value="ENSSPUG00000017430.1"/>
</dbReference>
<dbReference type="GO" id="GO:0040008">
    <property type="term" value="P:regulation of growth"/>
    <property type="evidence" value="ECO:0007669"/>
    <property type="project" value="Ensembl"/>
</dbReference>
<dbReference type="InterPro" id="IPR007671">
    <property type="entry name" value="Selenoprotein-P_N"/>
</dbReference>
<evidence type="ECO:0000256" key="5">
    <source>
        <dbReference type="ARBA" id="ARBA00023180"/>
    </source>
</evidence>
<feature type="compositionally biased region" description="Polar residues" evidence="6">
    <location>
        <begin position="226"/>
        <end position="236"/>
    </location>
</feature>
<gene>
    <name evidence="9" type="primary">SELENOP</name>
</gene>
<protein>
    <submittedName>
        <fullName evidence="9">Selenoprotein P</fullName>
    </submittedName>
</protein>
<evidence type="ECO:0000256" key="2">
    <source>
        <dbReference type="ARBA" id="ARBA00022525"/>
    </source>
</evidence>
<dbReference type="PANTHER" id="PTHR10105">
    <property type="entry name" value="SELENOPROTEIN P"/>
    <property type="match status" value="1"/>
</dbReference>
<evidence type="ECO:0000259" key="8">
    <source>
        <dbReference type="Pfam" id="PF04592"/>
    </source>
</evidence>
<evidence type="ECO:0000256" key="1">
    <source>
        <dbReference type="ARBA" id="ARBA00004613"/>
    </source>
</evidence>
<dbReference type="Proteomes" id="UP000694392">
    <property type="component" value="Unplaced"/>
</dbReference>
<evidence type="ECO:0000313" key="9">
    <source>
        <dbReference type="Ensembl" id="ENSSPUP00000022697.1"/>
    </source>
</evidence>
<keyword evidence="5" id="KW-0325">Glycoprotein</keyword>
<dbReference type="InterPro" id="IPR037941">
    <property type="entry name" value="SeP"/>
</dbReference>
<evidence type="ECO:0000256" key="3">
    <source>
        <dbReference type="ARBA" id="ARBA00022729"/>
    </source>
</evidence>
<dbReference type="GO" id="GO:0005615">
    <property type="term" value="C:extracellular space"/>
    <property type="evidence" value="ECO:0007669"/>
    <property type="project" value="Ensembl"/>
</dbReference>
<evidence type="ECO:0000313" key="10">
    <source>
        <dbReference type="Proteomes" id="UP000694392"/>
    </source>
</evidence>
<evidence type="ECO:0000256" key="4">
    <source>
        <dbReference type="ARBA" id="ARBA00022933"/>
    </source>
</evidence>
<dbReference type="Pfam" id="PF04592">
    <property type="entry name" value="SelP_N"/>
    <property type="match status" value="1"/>
</dbReference>
<feature type="compositionally biased region" description="Basic residues" evidence="6">
    <location>
        <begin position="237"/>
        <end position="246"/>
    </location>
</feature>
<organism evidence="9 10">
    <name type="scientific">Sphenodon punctatus</name>
    <name type="common">Tuatara</name>
    <name type="synonym">Hatteria punctata</name>
    <dbReference type="NCBI Taxonomy" id="8508"/>
    <lineage>
        <taxon>Eukaryota</taxon>
        <taxon>Metazoa</taxon>
        <taxon>Chordata</taxon>
        <taxon>Craniata</taxon>
        <taxon>Vertebrata</taxon>
        <taxon>Euteleostomi</taxon>
        <taxon>Lepidosauria</taxon>
        <taxon>Sphenodontia</taxon>
        <taxon>Sphenodontidae</taxon>
        <taxon>Sphenodon</taxon>
    </lineage>
</organism>
<dbReference type="GeneTree" id="ENSGT00510000049326"/>
<dbReference type="GO" id="GO:0007626">
    <property type="term" value="P:locomotory behavior"/>
    <property type="evidence" value="ECO:0007669"/>
    <property type="project" value="Ensembl"/>
</dbReference>
<dbReference type="GO" id="GO:0007420">
    <property type="term" value="P:brain development"/>
    <property type="evidence" value="ECO:0007669"/>
    <property type="project" value="Ensembl"/>
</dbReference>
<evidence type="ECO:0000256" key="6">
    <source>
        <dbReference type="SAM" id="MobiDB-lite"/>
    </source>
</evidence>
<name>A0A8D0HMQ8_SPHPU</name>
<feature type="region of interest" description="Disordered" evidence="6">
    <location>
        <begin position="192"/>
        <end position="256"/>
    </location>
</feature>
<feature type="chain" id="PRO_5034501025" evidence="7">
    <location>
        <begin position="20"/>
        <end position="289"/>
    </location>
</feature>
<sequence length="289" mass="32851">MWGGLGLALVLCLLPGGGTENQGSSPHCKEAPEWTIGDQNPMLDSRGTVTVVVLLQANLRLKLENDGLVNISYVVVNHQGYHSQMKYHLLREKVSQHIPVYQQDEKQPDVWTTLNGRKDDFFIYDRCGRLVYHLGLPYSFLTFPHVEEAIQIAYCEHKCGNCSYTIQDVENICNATKRQTESTSIIEVHPHNHHAHHHNRQRHQGHKHHPQEGDQPQEDQKHPASAQAQRPHSPQSNRRHHNRGRNKQTENLDLSPQREVVEAPVCNNQLNSGSTVNCHCRGELPASCR</sequence>
<comment type="subcellular location">
    <subcellularLocation>
        <location evidence="1">Secreted</location>
    </subcellularLocation>
</comment>
<dbReference type="PANTHER" id="PTHR10105:SF3">
    <property type="entry name" value="SELENOPROTEIN P"/>
    <property type="match status" value="1"/>
</dbReference>
<accession>A0A8D0HMQ8</accession>
<evidence type="ECO:0000256" key="7">
    <source>
        <dbReference type="SAM" id="SignalP"/>
    </source>
</evidence>
<feature type="compositionally biased region" description="Basic residues" evidence="6">
    <location>
        <begin position="192"/>
        <end position="209"/>
    </location>
</feature>
<dbReference type="GO" id="GO:0001887">
    <property type="term" value="P:selenium compound metabolic process"/>
    <property type="evidence" value="ECO:0007669"/>
    <property type="project" value="Ensembl"/>
</dbReference>
<dbReference type="AlphaFoldDB" id="A0A8D0HMQ8"/>
<feature type="domain" description="Selenoprotein P N-terminal" evidence="8">
    <location>
        <begin position="24"/>
        <end position="241"/>
    </location>
</feature>
<keyword evidence="2" id="KW-0964">Secreted</keyword>
<dbReference type="GO" id="GO:0009791">
    <property type="term" value="P:post-embryonic development"/>
    <property type="evidence" value="ECO:0007669"/>
    <property type="project" value="Ensembl"/>
</dbReference>
<dbReference type="GO" id="GO:0008430">
    <property type="term" value="F:selenium binding"/>
    <property type="evidence" value="ECO:0007669"/>
    <property type="project" value="Ensembl"/>
</dbReference>